<keyword evidence="5" id="KW-0238">DNA-binding</keyword>
<dbReference type="PANTHER" id="PTHR32071:SF57">
    <property type="entry name" value="C4-DICARBOXYLATE TRANSPORT TRANSCRIPTIONAL REGULATORY PROTEIN DCTD"/>
    <property type="match status" value="1"/>
</dbReference>
<keyword evidence="6" id="KW-0804">Transcription</keyword>
<dbReference type="Gene3D" id="1.10.8.60">
    <property type="match status" value="1"/>
</dbReference>
<dbReference type="InterPro" id="IPR000014">
    <property type="entry name" value="PAS"/>
</dbReference>
<dbReference type="InterPro" id="IPR058031">
    <property type="entry name" value="AAA_lid_NorR"/>
</dbReference>
<evidence type="ECO:0000256" key="5">
    <source>
        <dbReference type="ARBA" id="ARBA00023125"/>
    </source>
</evidence>
<evidence type="ECO:0000256" key="3">
    <source>
        <dbReference type="ARBA" id="ARBA00022840"/>
    </source>
</evidence>
<dbReference type="Proteomes" id="UP000281915">
    <property type="component" value="Unassembled WGS sequence"/>
</dbReference>
<dbReference type="PROSITE" id="PS50112">
    <property type="entry name" value="PAS"/>
    <property type="match status" value="1"/>
</dbReference>
<reference evidence="12 13" key="1">
    <citation type="submission" date="2018-10" db="EMBL/GenBank/DDBJ databases">
        <title>Phylogenomics of Brevibacillus.</title>
        <authorList>
            <person name="Dunlap C."/>
        </authorList>
    </citation>
    <scope>NUCLEOTIDE SEQUENCE [LARGE SCALE GENOMIC DNA]</scope>
    <source>
        <strain evidence="12 13">JCM 15085</strain>
    </source>
</reference>
<dbReference type="GO" id="GO:0006355">
    <property type="term" value="P:regulation of DNA-templated transcription"/>
    <property type="evidence" value="ECO:0007669"/>
    <property type="project" value="InterPro"/>
</dbReference>
<dbReference type="EMBL" id="RHHT01000015">
    <property type="protein sequence ID" value="RNB80947.1"/>
    <property type="molecule type" value="Genomic_DNA"/>
</dbReference>
<dbReference type="PANTHER" id="PTHR32071">
    <property type="entry name" value="TRANSCRIPTIONAL REGULATORY PROTEIN"/>
    <property type="match status" value="1"/>
</dbReference>
<dbReference type="SMART" id="SM00382">
    <property type="entry name" value="AAA"/>
    <property type="match status" value="1"/>
</dbReference>
<dbReference type="SUPFAM" id="SSF46689">
    <property type="entry name" value="Homeodomain-like"/>
    <property type="match status" value="1"/>
</dbReference>
<evidence type="ECO:0000259" key="11">
    <source>
        <dbReference type="PROSITE" id="PS50113"/>
    </source>
</evidence>
<dbReference type="InterPro" id="IPR027417">
    <property type="entry name" value="P-loop_NTPase"/>
</dbReference>
<dbReference type="PROSITE" id="PS00676">
    <property type="entry name" value="SIGMA54_INTERACT_2"/>
    <property type="match status" value="1"/>
</dbReference>
<dbReference type="NCBIfam" id="TIGR00229">
    <property type="entry name" value="sensory_box"/>
    <property type="match status" value="1"/>
</dbReference>
<evidence type="ECO:0000259" key="10">
    <source>
        <dbReference type="PROSITE" id="PS50112"/>
    </source>
</evidence>
<feature type="domain" description="PAC" evidence="11">
    <location>
        <begin position="82"/>
        <end position="134"/>
    </location>
</feature>
<dbReference type="InterPro" id="IPR025944">
    <property type="entry name" value="Sigma_54_int_dom_CS"/>
</dbReference>
<evidence type="ECO:0000256" key="4">
    <source>
        <dbReference type="ARBA" id="ARBA00023015"/>
    </source>
</evidence>
<dbReference type="Pfam" id="PF18024">
    <property type="entry name" value="HTH_50"/>
    <property type="match status" value="1"/>
</dbReference>
<dbReference type="CDD" id="cd00009">
    <property type="entry name" value="AAA"/>
    <property type="match status" value="1"/>
</dbReference>
<keyword evidence="3" id="KW-0067">ATP-binding</keyword>
<dbReference type="CDD" id="cd00130">
    <property type="entry name" value="PAS"/>
    <property type="match status" value="1"/>
</dbReference>
<dbReference type="InterPro" id="IPR025662">
    <property type="entry name" value="Sigma_54_int_dom_ATP-bd_1"/>
</dbReference>
<keyword evidence="1" id="KW-0547">Nucleotide-binding</keyword>
<evidence type="ECO:0000313" key="12">
    <source>
        <dbReference type="EMBL" id="RNB80947.1"/>
    </source>
</evidence>
<keyword evidence="8" id="KW-0175">Coiled coil</keyword>
<dbReference type="Gene3D" id="1.10.10.60">
    <property type="entry name" value="Homeodomain-like"/>
    <property type="match status" value="1"/>
</dbReference>
<evidence type="ECO:0000256" key="7">
    <source>
        <dbReference type="ARBA" id="ARBA00029500"/>
    </source>
</evidence>
<dbReference type="Gene3D" id="3.40.50.300">
    <property type="entry name" value="P-loop containing nucleotide triphosphate hydrolases"/>
    <property type="match status" value="1"/>
</dbReference>
<dbReference type="InterPro" id="IPR002078">
    <property type="entry name" value="Sigma_54_int"/>
</dbReference>
<dbReference type="FunFam" id="3.40.50.300:FF:000006">
    <property type="entry name" value="DNA-binding transcriptional regulator NtrC"/>
    <property type="match status" value="1"/>
</dbReference>
<dbReference type="InterPro" id="IPR025943">
    <property type="entry name" value="Sigma_54_int_dom_ATP-bd_2"/>
</dbReference>
<dbReference type="InterPro" id="IPR035965">
    <property type="entry name" value="PAS-like_dom_sf"/>
</dbReference>
<dbReference type="Gene3D" id="3.30.450.20">
    <property type="entry name" value="PAS domain"/>
    <property type="match status" value="1"/>
</dbReference>
<gene>
    <name evidence="12" type="ORF">EDM58_08955</name>
</gene>
<accession>A0A3M8D0J0</accession>
<evidence type="ECO:0000256" key="2">
    <source>
        <dbReference type="ARBA" id="ARBA00022797"/>
    </source>
</evidence>
<dbReference type="GO" id="GO:0005524">
    <property type="term" value="F:ATP binding"/>
    <property type="evidence" value="ECO:0007669"/>
    <property type="project" value="UniProtKB-KW"/>
</dbReference>
<evidence type="ECO:0000256" key="6">
    <source>
        <dbReference type="ARBA" id="ARBA00023163"/>
    </source>
</evidence>
<sequence length="479" mass="54621">MAGENDLVLRELMEKNQELEMVFQSSHDEIFVTDETGTCIRVNPSCERHYGLQGIELLGRNVYEMEEKKIFYPSATVMVLKERKPVTMIQSTSTGRRLHVTANPVFDESGNLLRVVSNSLDITEILTLKKQVEEMERAIKEYNGQLERLRQSHFGRKGALIAKSKAMKRVLQLLERVSQVNTSVMLLGESGVGKSEVAFWLHNISNRKEEAFIEVNCGAIPASLFESELFGYEPGAFSGALSSGRVGLLESANNGTLFLDEVGELPLELQTKLLQVIQNQSFMRVGGRELKKIDVRFITATNQDLEKMVSEGTFRKDLYYRLNVVPVKIPALHERTEDLIELIFLFMERINQKYQFQKTLSPSVLDQLLAYHWPGNVRELENVLERIAITSDSSEILTDSLFEILRSDEKSQHIQRAPKQDYLKSLISDPERTLDNMLSQVEQEIFSHYLKELGSMRKVAKRLGVSQSTISRKLKNAKK</sequence>
<keyword evidence="2" id="KW-0058">Aromatic hydrocarbons catabolism</keyword>
<feature type="domain" description="PAS" evidence="10">
    <location>
        <begin position="15"/>
        <end position="65"/>
    </location>
</feature>
<keyword evidence="4" id="KW-0805">Transcription regulation</keyword>
<dbReference type="PROSITE" id="PS00675">
    <property type="entry name" value="SIGMA54_INTERACT_1"/>
    <property type="match status" value="1"/>
</dbReference>
<evidence type="ECO:0000256" key="8">
    <source>
        <dbReference type="SAM" id="Coils"/>
    </source>
</evidence>
<dbReference type="SUPFAM" id="SSF55785">
    <property type="entry name" value="PYP-like sensor domain (PAS domain)"/>
    <property type="match status" value="1"/>
</dbReference>
<dbReference type="Pfam" id="PF00158">
    <property type="entry name" value="Sigma54_activat"/>
    <property type="match status" value="1"/>
</dbReference>
<protein>
    <recommendedName>
        <fullName evidence="7">HTH-type transcriptional regulatory protein TyrR</fullName>
    </recommendedName>
</protein>
<dbReference type="InterPro" id="IPR009057">
    <property type="entry name" value="Homeodomain-like_sf"/>
</dbReference>
<organism evidence="12 13">
    <name type="scientific">Brevibacillus panacihumi</name>
    <dbReference type="NCBI Taxonomy" id="497735"/>
    <lineage>
        <taxon>Bacteria</taxon>
        <taxon>Bacillati</taxon>
        <taxon>Bacillota</taxon>
        <taxon>Bacilli</taxon>
        <taxon>Bacillales</taxon>
        <taxon>Paenibacillaceae</taxon>
        <taxon>Brevibacillus</taxon>
    </lineage>
</organism>
<dbReference type="PROSITE" id="PS50113">
    <property type="entry name" value="PAC"/>
    <property type="match status" value="1"/>
</dbReference>
<dbReference type="SMART" id="SM00091">
    <property type="entry name" value="PAS"/>
    <property type="match status" value="1"/>
</dbReference>
<evidence type="ECO:0000313" key="13">
    <source>
        <dbReference type="Proteomes" id="UP000281915"/>
    </source>
</evidence>
<dbReference type="Pfam" id="PF13426">
    <property type="entry name" value="PAS_9"/>
    <property type="match status" value="1"/>
</dbReference>
<proteinExistence type="predicted"/>
<dbReference type="SUPFAM" id="SSF52540">
    <property type="entry name" value="P-loop containing nucleoside triphosphate hydrolases"/>
    <property type="match status" value="1"/>
</dbReference>
<dbReference type="InterPro" id="IPR003593">
    <property type="entry name" value="AAA+_ATPase"/>
</dbReference>
<evidence type="ECO:0000256" key="1">
    <source>
        <dbReference type="ARBA" id="ARBA00022741"/>
    </source>
</evidence>
<feature type="domain" description="Sigma-54 factor interaction" evidence="9">
    <location>
        <begin position="160"/>
        <end position="389"/>
    </location>
</feature>
<dbReference type="PROSITE" id="PS50045">
    <property type="entry name" value="SIGMA54_INTERACT_4"/>
    <property type="match status" value="1"/>
</dbReference>
<dbReference type="GO" id="GO:0003677">
    <property type="term" value="F:DNA binding"/>
    <property type="evidence" value="ECO:0007669"/>
    <property type="project" value="UniProtKB-KW"/>
</dbReference>
<evidence type="ECO:0000259" key="9">
    <source>
        <dbReference type="PROSITE" id="PS50045"/>
    </source>
</evidence>
<feature type="coiled-coil region" evidence="8">
    <location>
        <begin position="125"/>
        <end position="152"/>
    </location>
</feature>
<dbReference type="InterPro" id="IPR000700">
    <property type="entry name" value="PAS-assoc_C"/>
</dbReference>
<dbReference type="AlphaFoldDB" id="A0A3M8D0J0"/>
<name>A0A3M8D0J0_9BACL</name>
<dbReference type="PROSITE" id="PS00688">
    <property type="entry name" value="SIGMA54_INTERACT_3"/>
    <property type="match status" value="1"/>
</dbReference>
<dbReference type="Pfam" id="PF25601">
    <property type="entry name" value="AAA_lid_14"/>
    <property type="match status" value="1"/>
</dbReference>
<comment type="caution">
    <text evidence="12">The sequence shown here is derived from an EMBL/GenBank/DDBJ whole genome shotgun (WGS) entry which is preliminary data.</text>
</comment>
<dbReference type="InterPro" id="IPR030828">
    <property type="entry name" value="HTH_TyrR"/>
</dbReference>